<dbReference type="AlphaFoldDB" id="A0A4D6LDG3"/>
<keyword evidence="2" id="KW-1185">Reference proteome</keyword>
<dbReference type="EMBL" id="CP039347">
    <property type="protein sequence ID" value="QCD86533.1"/>
    <property type="molecule type" value="Genomic_DNA"/>
</dbReference>
<accession>A0A4D6LDG3</accession>
<protein>
    <submittedName>
        <fullName evidence="1">Uncharacterized protein</fullName>
    </submittedName>
</protein>
<organism evidence="1 2">
    <name type="scientific">Vigna unguiculata</name>
    <name type="common">Cowpea</name>
    <dbReference type="NCBI Taxonomy" id="3917"/>
    <lineage>
        <taxon>Eukaryota</taxon>
        <taxon>Viridiplantae</taxon>
        <taxon>Streptophyta</taxon>
        <taxon>Embryophyta</taxon>
        <taxon>Tracheophyta</taxon>
        <taxon>Spermatophyta</taxon>
        <taxon>Magnoliopsida</taxon>
        <taxon>eudicotyledons</taxon>
        <taxon>Gunneridae</taxon>
        <taxon>Pentapetalae</taxon>
        <taxon>rosids</taxon>
        <taxon>fabids</taxon>
        <taxon>Fabales</taxon>
        <taxon>Fabaceae</taxon>
        <taxon>Papilionoideae</taxon>
        <taxon>50 kb inversion clade</taxon>
        <taxon>NPAAA clade</taxon>
        <taxon>indigoferoid/millettioid clade</taxon>
        <taxon>Phaseoleae</taxon>
        <taxon>Vigna</taxon>
    </lineage>
</organism>
<name>A0A4D6LDG3_VIGUN</name>
<evidence type="ECO:0000313" key="2">
    <source>
        <dbReference type="Proteomes" id="UP000501690"/>
    </source>
</evidence>
<gene>
    <name evidence="1" type="ORF">DEO72_LG3g1056</name>
</gene>
<sequence>MPEDEGTIDMMKQQRECNTATSSFLFVELFAQPPSTQIRTAWKPRKCSSGSASTHH</sequence>
<dbReference type="Proteomes" id="UP000501690">
    <property type="component" value="Linkage Group LG3"/>
</dbReference>
<proteinExistence type="predicted"/>
<evidence type="ECO:0000313" key="1">
    <source>
        <dbReference type="EMBL" id="QCD86533.1"/>
    </source>
</evidence>
<reference evidence="1 2" key="1">
    <citation type="submission" date="2019-04" db="EMBL/GenBank/DDBJ databases">
        <title>An improved genome assembly and genetic linkage map for asparagus bean, Vigna unguiculata ssp. sesquipedialis.</title>
        <authorList>
            <person name="Xia Q."/>
            <person name="Zhang R."/>
            <person name="Dong Y."/>
        </authorList>
    </citation>
    <scope>NUCLEOTIDE SEQUENCE [LARGE SCALE GENOMIC DNA]</scope>
    <source>
        <tissue evidence="1">Leaf</tissue>
    </source>
</reference>